<dbReference type="AlphaFoldDB" id="A0A834FL82"/>
<proteinExistence type="predicted"/>
<protein>
    <submittedName>
        <fullName evidence="2">Uncharacterized protein</fullName>
    </submittedName>
</protein>
<organism evidence="2 3">
    <name type="scientific">Oryzias melastigma</name>
    <name type="common">Marine medaka</name>
    <dbReference type="NCBI Taxonomy" id="30732"/>
    <lineage>
        <taxon>Eukaryota</taxon>
        <taxon>Metazoa</taxon>
        <taxon>Chordata</taxon>
        <taxon>Craniata</taxon>
        <taxon>Vertebrata</taxon>
        <taxon>Euteleostomi</taxon>
        <taxon>Actinopterygii</taxon>
        <taxon>Neopterygii</taxon>
        <taxon>Teleostei</taxon>
        <taxon>Neoteleostei</taxon>
        <taxon>Acanthomorphata</taxon>
        <taxon>Ovalentaria</taxon>
        <taxon>Atherinomorphae</taxon>
        <taxon>Beloniformes</taxon>
        <taxon>Adrianichthyidae</taxon>
        <taxon>Oryziinae</taxon>
        <taxon>Oryzias</taxon>
    </lineage>
</organism>
<name>A0A834FL82_ORYME</name>
<accession>A0A834FL82</accession>
<comment type="caution">
    <text evidence="2">The sequence shown here is derived from an EMBL/GenBank/DDBJ whole genome shotgun (WGS) entry which is preliminary data.</text>
</comment>
<gene>
    <name evidence="2" type="ORF">FQA47_009103</name>
</gene>
<feature type="region of interest" description="Disordered" evidence="1">
    <location>
        <begin position="59"/>
        <end position="92"/>
    </location>
</feature>
<evidence type="ECO:0000313" key="3">
    <source>
        <dbReference type="Proteomes" id="UP000646548"/>
    </source>
</evidence>
<evidence type="ECO:0000256" key="1">
    <source>
        <dbReference type="SAM" id="MobiDB-lite"/>
    </source>
</evidence>
<dbReference type="Proteomes" id="UP000646548">
    <property type="component" value="Unassembled WGS sequence"/>
</dbReference>
<reference evidence="2" key="1">
    <citation type="journal article" name="BMC Genomics">
        <title>Long-read sequencing and de novo genome assembly of marine medaka (Oryzias melastigma).</title>
        <authorList>
            <person name="Liang P."/>
            <person name="Saqib H.S.A."/>
            <person name="Ni X."/>
            <person name="Shen Y."/>
        </authorList>
    </citation>
    <scope>NUCLEOTIDE SEQUENCE</scope>
    <source>
        <strain evidence="2">Bigg-433</strain>
    </source>
</reference>
<sequence>MMEDRSGTYSLVEPSLSLRVSSVFRSGGFAFCLPGSAVGLGSDRRPPLHQRGCTALRAAGGSLGMTGDHPAGTSPSRLDAPHCCPPRRQLRG</sequence>
<dbReference type="EMBL" id="WKFB01000088">
    <property type="protein sequence ID" value="KAF6736355.1"/>
    <property type="molecule type" value="Genomic_DNA"/>
</dbReference>
<evidence type="ECO:0000313" key="2">
    <source>
        <dbReference type="EMBL" id="KAF6736355.1"/>
    </source>
</evidence>